<sequence>MITDNLQISPISSISVITKGIDFLIFDLVEKEVSVDKAKVLSLLGATLISKAVLTNIFSAKPIYRKS</sequence>
<evidence type="ECO:0000313" key="2">
    <source>
        <dbReference type="Proteomes" id="UP000775213"/>
    </source>
</evidence>
<organism evidence="1 2">
    <name type="scientific">Dendrobium chrysotoxum</name>
    <name type="common">Orchid</name>
    <dbReference type="NCBI Taxonomy" id="161865"/>
    <lineage>
        <taxon>Eukaryota</taxon>
        <taxon>Viridiplantae</taxon>
        <taxon>Streptophyta</taxon>
        <taxon>Embryophyta</taxon>
        <taxon>Tracheophyta</taxon>
        <taxon>Spermatophyta</taxon>
        <taxon>Magnoliopsida</taxon>
        <taxon>Liliopsida</taxon>
        <taxon>Asparagales</taxon>
        <taxon>Orchidaceae</taxon>
        <taxon>Epidendroideae</taxon>
        <taxon>Malaxideae</taxon>
        <taxon>Dendrobiinae</taxon>
        <taxon>Dendrobium</taxon>
    </lineage>
</organism>
<dbReference type="EMBL" id="JAGFBR010000019">
    <property type="protein sequence ID" value="KAH0448033.1"/>
    <property type="molecule type" value="Genomic_DNA"/>
</dbReference>
<gene>
    <name evidence="1" type="ORF">IEQ34_021833</name>
</gene>
<proteinExistence type="predicted"/>
<dbReference type="Proteomes" id="UP000775213">
    <property type="component" value="Unassembled WGS sequence"/>
</dbReference>
<accession>A0AAV7FX21</accession>
<name>A0AAV7FX21_DENCH</name>
<evidence type="ECO:0000313" key="1">
    <source>
        <dbReference type="EMBL" id="KAH0448033.1"/>
    </source>
</evidence>
<reference evidence="1 2" key="1">
    <citation type="journal article" date="2021" name="Hortic Res">
        <title>Chromosome-scale assembly of the Dendrobium chrysotoxum genome enhances the understanding of orchid evolution.</title>
        <authorList>
            <person name="Zhang Y."/>
            <person name="Zhang G.Q."/>
            <person name="Zhang D."/>
            <person name="Liu X.D."/>
            <person name="Xu X.Y."/>
            <person name="Sun W.H."/>
            <person name="Yu X."/>
            <person name="Zhu X."/>
            <person name="Wang Z.W."/>
            <person name="Zhao X."/>
            <person name="Zhong W.Y."/>
            <person name="Chen H."/>
            <person name="Yin W.L."/>
            <person name="Huang T."/>
            <person name="Niu S.C."/>
            <person name="Liu Z.J."/>
        </authorList>
    </citation>
    <scope>NUCLEOTIDE SEQUENCE [LARGE SCALE GENOMIC DNA]</scope>
    <source>
        <strain evidence="1">Lindl</strain>
    </source>
</reference>
<dbReference type="AlphaFoldDB" id="A0AAV7FX21"/>
<keyword evidence="2" id="KW-1185">Reference proteome</keyword>
<protein>
    <submittedName>
        <fullName evidence="1">Uncharacterized protein</fullName>
    </submittedName>
</protein>
<comment type="caution">
    <text evidence="1">The sequence shown here is derived from an EMBL/GenBank/DDBJ whole genome shotgun (WGS) entry which is preliminary data.</text>
</comment>